<dbReference type="InterPro" id="IPR036390">
    <property type="entry name" value="WH_DNA-bd_sf"/>
</dbReference>
<dbReference type="GO" id="GO:0003887">
    <property type="term" value="F:DNA-directed DNA polymerase activity"/>
    <property type="evidence" value="ECO:0007669"/>
    <property type="project" value="InterPro"/>
</dbReference>
<feature type="region of interest" description="Disordered" evidence="2">
    <location>
        <begin position="370"/>
        <end position="406"/>
    </location>
</feature>
<name>S7YP08_STRMT</name>
<evidence type="ECO:0000259" key="3">
    <source>
        <dbReference type="Pfam" id="PF01051"/>
    </source>
</evidence>
<dbReference type="Pfam" id="PF01051">
    <property type="entry name" value="Rep3_N"/>
    <property type="match status" value="1"/>
</dbReference>
<gene>
    <name evidence="4" type="ORF">M059_09160</name>
</gene>
<feature type="compositionally biased region" description="Basic and acidic residues" evidence="2">
    <location>
        <begin position="424"/>
        <end position="445"/>
    </location>
</feature>
<comment type="caution">
    <text evidence="4">The sequence shown here is derived from an EMBL/GenBank/DDBJ whole genome shotgun (WGS) entry which is preliminary data.</text>
</comment>
<comment type="similarity">
    <text evidence="1">Belongs to the initiator RepB protein family.</text>
</comment>
<evidence type="ECO:0000313" key="5">
    <source>
        <dbReference type="Proteomes" id="UP000014970"/>
    </source>
</evidence>
<evidence type="ECO:0000256" key="1">
    <source>
        <dbReference type="ARBA" id="ARBA00038283"/>
    </source>
</evidence>
<dbReference type="Proteomes" id="UP000014970">
    <property type="component" value="Unassembled WGS sequence"/>
</dbReference>
<sequence>MDKDEKKKNELVVSEVMRGRYLVTQKNNLAKSFGKLNVFEHKLLDYCISFIRSKDDSNTRYETTTKHVLEYFQLELSGKNYIRTANAFRKLLEGTTLSIPRFERGKLMGVEFVNLFEKVYFGVNGVVEFTFSSDLKADLFALKKDFYAFRLEELSKIKSKYALILLKLWGAKRYKNQYETVLIGSVKEWQSWLLGDDRTLEPAVFKRDCLQKAVNELNKQEDMKVTATVLKNGRKVTGYEVVVLSHRSAHGELTGVIEGEVVEAPQEPAEAVEEPQEVPETPENVMDHFYKSFENLTGVKVSKKKKVEIALLAENFDGQERKAILAFAKELFVRHNAEKLNYLIAMLKKWIKHEVKTLEQAKVVYEAQNNKTTAKAPASKTNIPNWSSMHPDNANKPKSKPTQADMEILIDVQKRVGVFNTPKSKKEREDLQKRIDEAEAETSEK</sequence>
<accession>S7YP08</accession>
<protein>
    <recommendedName>
        <fullName evidence="3">Initiator Rep protein WH1 domain-containing protein</fullName>
    </recommendedName>
</protein>
<dbReference type="Gene3D" id="1.10.10.10">
    <property type="entry name" value="Winged helix-like DNA-binding domain superfamily/Winged helix DNA-binding domain"/>
    <property type="match status" value="2"/>
</dbReference>
<dbReference type="SUPFAM" id="SSF46785">
    <property type="entry name" value="Winged helix' DNA-binding domain"/>
    <property type="match status" value="2"/>
</dbReference>
<feature type="compositionally biased region" description="Polar residues" evidence="2">
    <location>
        <begin position="370"/>
        <end position="390"/>
    </location>
</feature>
<feature type="region of interest" description="Disordered" evidence="2">
    <location>
        <begin position="419"/>
        <end position="445"/>
    </location>
</feature>
<reference evidence="4 5" key="1">
    <citation type="submission" date="2013-06" db="EMBL/GenBank/DDBJ databases">
        <title>Genome sequencing of Streptococcus mitis strains.</title>
        <authorList>
            <person name="Ikryannikova L.N."/>
            <person name="Ilina E.N."/>
            <person name="Kostryukova E.S."/>
            <person name="Semashko T.A."/>
            <person name="Savinova T.A."/>
            <person name="Karpova I.Y."/>
            <person name="Larin A.K."/>
            <person name="Ischenko D.S."/>
            <person name="Dubovickaya V.A."/>
            <person name="Sidorenko S.V."/>
            <person name="Govorun V.M."/>
        </authorList>
    </citation>
    <scope>NUCLEOTIDE SEQUENCE [LARGE SCALE GENOMIC DNA]</scope>
    <source>
        <strain evidence="4 5">18/56</strain>
    </source>
</reference>
<proteinExistence type="inferred from homology"/>
<feature type="domain" description="Initiator Rep protein WH1" evidence="3">
    <location>
        <begin position="23"/>
        <end position="168"/>
    </location>
</feature>
<dbReference type="AlphaFoldDB" id="S7YP08"/>
<organism evidence="4 5">
    <name type="scientific">Streptococcus mitis 18/56</name>
    <dbReference type="NCBI Taxonomy" id="1340485"/>
    <lineage>
        <taxon>Bacteria</taxon>
        <taxon>Bacillati</taxon>
        <taxon>Bacillota</taxon>
        <taxon>Bacilli</taxon>
        <taxon>Lactobacillales</taxon>
        <taxon>Streptococcaceae</taxon>
        <taxon>Streptococcus</taxon>
        <taxon>Streptococcus mitis group</taxon>
    </lineage>
</organism>
<dbReference type="InterPro" id="IPR000525">
    <property type="entry name" value="Initiator_Rep_WH1"/>
</dbReference>
<dbReference type="InterPro" id="IPR036388">
    <property type="entry name" value="WH-like_DNA-bd_sf"/>
</dbReference>
<dbReference type="Pfam" id="PF21205">
    <property type="entry name" value="Rep3_C"/>
    <property type="match status" value="1"/>
</dbReference>
<dbReference type="EMBL" id="ATAA01000030">
    <property type="protein sequence ID" value="EPR92954.1"/>
    <property type="molecule type" value="Genomic_DNA"/>
</dbReference>
<dbReference type="GO" id="GO:0006270">
    <property type="term" value="P:DNA replication initiation"/>
    <property type="evidence" value="ECO:0007669"/>
    <property type="project" value="InterPro"/>
</dbReference>
<dbReference type="PATRIC" id="fig|1340485.3.peg.1916"/>
<evidence type="ECO:0000256" key="2">
    <source>
        <dbReference type="SAM" id="MobiDB-lite"/>
    </source>
</evidence>
<evidence type="ECO:0000313" key="4">
    <source>
        <dbReference type="EMBL" id="EPR92954.1"/>
    </source>
</evidence>